<keyword evidence="11" id="KW-0418">Kinase</keyword>
<dbReference type="InterPro" id="IPR000700">
    <property type="entry name" value="PAS-assoc_C"/>
</dbReference>
<dbReference type="SMART" id="SM00086">
    <property type="entry name" value="PAC"/>
    <property type="match status" value="2"/>
</dbReference>
<evidence type="ECO:0000256" key="12">
    <source>
        <dbReference type="ARBA" id="ARBA00022840"/>
    </source>
</evidence>
<dbReference type="AlphaFoldDB" id="A0A844HXW0"/>
<sequence>MRMAAALDLNPSEMARLIAALDWPSCALGPMHEWPACLRAAVDLALPAHAQIVIFAGEDYVALYNDAYAPTIGNKHPTALGRPAREHWTELWSDLEPLLKQVRTSGRTVSAQDRPFQINRHGYVETVYFDISYSPIQDENGQIHAVLCIVAETTERVAALNAERRLSAIVSSSTDAILGMDLDQRITAWNRGAEALYGYAEHEVMGRPVTLLVPPDRPEEENLIMAQIMNGIRIDTHETQRLHKNGTLIDVSLSVSAIHDRNGRIVGASKIARDIGGRKKAERLQRVLMGELKHRVKNVLATVQAIASQSFGSAEPERFRGFSDRLRALARAHDLLTMQSWEGATLTSVVNGVVSAFGNERFNIDGPDLHLPPRAVVTLSMALHELATNAAKYGALSVPTGSISIDWTYCPNRADFQLIWQETGGPAVNQPTGTGFGSMLIKDVLAAELNGEVELDYQPTGVICRIRAPIDASWD</sequence>
<evidence type="ECO:0000256" key="3">
    <source>
        <dbReference type="ARBA" id="ARBA00022543"/>
    </source>
</evidence>
<evidence type="ECO:0000256" key="9">
    <source>
        <dbReference type="ARBA" id="ARBA00022737"/>
    </source>
</evidence>
<protein>
    <recommendedName>
        <fullName evidence="2">histidine kinase</fullName>
        <ecNumber evidence="2">2.7.13.3</ecNumber>
    </recommendedName>
</protein>
<evidence type="ECO:0000256" key="7">
    <source>
        <dbReference type="ARBA" id="ARBA00022643"/>
    </source>
</evidence>
<dbReference type="SMART" id="SM00911">
    <property type="entry name" value="HWE_HK"/>
    <property type="match status" value="1"/>
</dbReference>
<evidence type="ECO:0000256" key="14">
    <source>
        <dbReference type="ARBA" id="ARBA00023026"/>
    </source>
</evidence>
<dbReference type="InterPro" id="IPR011102">
    <property type="entry name" value="Sig_transdc_His_kinase_HWE"/>
</dbReference>
<dbReference type="PANTHER" id="PTHR41523">
    <property type="entry name" value="TWO-COMPONENT SYSTEM SENSOR PROTEIN"/>
    <property type="match status" value="1"/>
</dbReference>
<evidence type="ECO:0000256" key="4">
    <source>
        <dbReference type="ARBA" id="ARBA00022553"/>
    </source>
</evidence>
<comment type="caution">
    <text evidence="18">The sequence shown here is derived from an EMBL/GenBank/DDBJ whole genome shotgun (WGS) entry which is preliminary data.</text>
</comment>
<dbReference type="PANTHER" id="PTHR41523:SF8">
    <property type="entry name" value="ETHYLENE RESPONSE SENSOR PROTEIN"/>
    <property type="match status" value="1"/>
</dbReference>
<gene>
    <name evidence="18" type="ORF">GL300_24355</name>
</gene>
<keyword evidence="14" id="KW-0843">Virulence</keyword>
<dbReference type="Pfam" id="PF07536">
    <property type="entry name" value="HWE_HK"/>
    <property type="match status" value="1"/>
</dbReference>
<evidence type="ECO:0000313" key="19">
    <source>
        <dbReference type="Proteomes" id="UP000449846"/>
    </source>
</evidence>
<dbReference type="GO" id="GO:0005524">
    <property type="term" value="F:ATP binding"/>
    <property type="evidence" value="ECO:0007669"/>
    <property type="project" value="UniProtKB-KW"/>
</dbReference>
<evidence type="ECO:0000256" key="1">
    <source>
        <dbReference type="ARBA" id="ARBA00000085"/>
    </source>
</evidence>
<keyword evidence="13" id="KW-0157">Chromophore</keyword>
<accession>A0A844HXW0</accession>
<dbReference type="SMART" id="SM00091">
    <property type="entry name" value="PAS"/>
    <property type="match status" value="2"/>
</dbReference>
<keyword evidence="15" id="KW-0675">Receptor</keyword>
<dbReference type="EMBL" id="WMIG01000031">
    <property type="protein sequence ID" value="MTH62321.1"/>
    <property type="molecule type" value="Genomic_DNA"/>
</dbReference>
<dbReference type="GO" id="GO:0004673">
    <property type="term" value="F:protein histidine kinase activity"/>
    <property type="evidence" value="ECO:0007669"/>
    <property type="project" value="UniProtKB-EC"/>
</dbReference>
<evidence type="ECO:0000256" key="11">
    <source>
        <dbReference type="ARBA" id="ARBA00022777"/>
    </source>
</evidence>
<dbReference type="InterPro" id="IPR036890">
    <property type="entry name" value="HATPase_C_sf"/>
</dbReference>
<dbReference type="Pfam" id="PF08448">
    <property type="entry name" value="PAS_4"/>
    <property type="match status" value="1"/>
</dbReference>
<evidence type="ECO:0000259" key="17">
    <source>
        <dbReference type="PROSITE" id="PS50113"/>
    </source>
</evidence>
<keyword evidence="5" id="KW-0716">Sensory transduction</keyword>
<dbReference type="SUPFAM" id="SSF55874">
    <property type="entry name" value="ATPase domain of HSP90 chaperone/DNA topoisomerase II/histidine kinase"/>
    <property type="match status" value="1"/>
</dbReference>
<dbReference type="InterPro" id="IPR001610">
    <property type="entry name" value="PAC"/>
</dbReference>
<dbReference type="InterPro" id="IPR013656">
    <property type="entry name" value="PAS_4"/>
</dbReference>
<evidence type="ECO:0000259" key="16">
    <source>
        <dbReference type="PROSITE" id="PS50112"/>
    </source>
</evidence>
<evidence type="ECO:0000256" key="5">
    <source>
        <dbReference type="ARBA" id="ARBA00022606"/>
    </source>
</evidence>
<feature type="domain" description="PAC" evidence="17">
    <location>
        <begin position="235"/>
        <end position="287"/>
    </location>
</feature>
<keyword evidence="6" id="KW-0285">Flavoprotein</keyword>
<dbReference type="PROSITE" id="PS50113">
    <property type="entry name" value="PAC"/>
    <property type="match status" value="1"/>
</dbReference>
<evidence type="ECO:0000256" key="13">
    <source>
        <dbReference type="ARBA" id="ARBA00022991"/>
    </source>
</evidence>
<dbReference type="Gene3D" id="3.30.450.20">
    <property type="entry name" value="PAS domain"/>
    <property type="match status" value="2"/>
</dbReference>
<dbReference type="Gene3D" id="3.30.565.10">
    <property type="entry name" value="Histidine kinase-like ATPase, C-terminal domain"/>
    <property type="match status" value="1"/>
</dbReference>
<dbReference type="GO" id="GO:0006355">
    <property type="term" value="P:regulation of DNA-templated transcription"/>
    <property type="evidence" value="ECO:0007669"/>
    <property type="project" value="InterPro"/>
</dbReference>
<keyword evidence="7" id="KW-0288">FMN</keyword>
<dbReference type="InterPro" id="IPR013767">
    <property type="entry name" value="PAS_fold"/>
</dbReference>
<keyword evidence="4" id="KW-0597">Phosphoprotein</keyword>
<dbReference type="InterPro" id="IPR035965">
    <property type="entry name" value="PAS-like_dom_sf"/>
</dbReference>
<feature type="domain" description="PAS" evidence="16">
    <location>
        <begin position="162"/>
        <end position="231"/>
    </location>
</feature>
<organism evidence="18 19">
    <name type="scientific">Paracoccus litorisediminis</name>
    <dbReference type="NCBI Taxonomy" id="2006130"/>
    <lineage>
        <taxon>Bacteria</taxon>
        <taxon>Pseudomonadati</taxon>
        <taxon>Pseudomonadota</taxon>
        <taxon>Alphaproteobacteria</taxon>
        <taxon>Rhodobacterales</taxon>
        <taxon>Paracoccaceae</taxon>
        <taxon>Paracoccus</taxon>
    </lineage>
</organism>
<evidence type="ECO:0000256" key="15">
    <source>
        <dbReference type="ARBA" id="ARBA00023170"/>
    </source>
</evidence>
<reference evidence="18 19" key="1">
    <citation type="submission" date="2019-11" db="EMBL/GenBank/DDBJ databases">
        <authorList>
            <person name="Dong K."/>
        </authorList>
    </citation>
    <scope>NUCLEOTIDE SEQUENCE [LARGE SCALE GENOMIC DNA]</scope>
    <source>
        <strain evidence="18 19">NBRC 112902</strain>
    </source>
</reference>
<dbReference type="GO" id="GO:0009881">
    <property type="term" value="F:photoreceptor activity"/>
    <property type="evidence" value="ECO:0007669"/>
    <property type="project" value="UniProtKB-KW"/>
</dbReference>
<keyword evidence="9" id="KW-0677">Repeat</keyword>
<keyword evidence="10" id="KW-0547">Nucleotide-binding</keyword>
<keyword evidence="3" id="KW-0600">Photoreceptor protein</keyword>
<proteinExistence type="predicted"/>
<dbReference type="Pfam" id="PF00989">
    <property type="entry name" value="PAS"/>
    <property type="match status" value="1"/>
</dbReference>
<evidence type="ECO:0000256" key="6">
    <source>
        <dbReference type="ARBA" id="ARBA00022630"/>
    </source>
</evidence>
<name>A0A844HXW0_9RHOB</name>
<keyword evidence="19" id="KW-1185">Reference proteome</keyword>
<evidence type="ECO:0000313" key="18">
    <source>
        <dbReference type="EMBL" id="MTH62321.1"/>
    </source>
</evidence>
<evidence type="ECO:0000256" key="10">
    <source>
        <dbReference type="ARBA" id="ARBA00022741"/>
    </source>
</evidence>
<dbReference type="NCBIfam" id="TIGR00229">
    <property type="entry name" value="sensory_box"/>
    <property type="match status" value="1"/>
</dbReference>
<dbReference type="CDD" id="cd00130">
    <property type="entry name" value="PAS"/>
    <property type="match status" value="1"/>
</dbReference>
<evidence type="ECO:0000256" key="2">
    <source>
        <dbReference type="ARBA" id="ARBA00012438"/>
    </source>
</evidence>
<dbReference type="SUPFAM" id="SSF55785">
    <property type="entry name" value="PYP-like sensor domain (PAS domain)"/>
    <property type="match status" value="2"/>
</dbReference>
<keyword evidence="12" id="KW-0067">ATP-binding</keyword>
<comment type="catalytic activity">
    <reaction evidence="1">
        <text>ATP + protein L-histidine = ADP + protein N-phospho-L-histidine.</text>
        <dbReference type="EC" id="2.7.13.3"/>
    </reaction>
</comment>
<keyword evidence="8" id="KW-0808">Transferase</keyword>
<evidence type="ECO:0000256" key="8">
    <source>
        <dbReference type="ARBA" id="ARBA00022679"/>
    </source>
</evidence>
<dbReference type="EC" id="2.7.13.3" evidence="2"/>
<dbReference type="Proteomes" id="UP000449846">
    <property type="component" value="Unassembled WGS sequence"/>
</dbReference>
<dbReference type="PROSITE" id="PS50112">
    <property type="entry name" value="PAS"/>
    <property type="match status" value="1"/>
</dbReference>
<dbReference type="InterPro" id="IPR000014">
    <property type="entry name" value="PAS"/>
</dbReference>
<dbReference type="OrthoDB" id="9816309at2"/>